<dbReference type="CDD" id="cd04508">
    <property type="entry name" value="Tudor_SF"/>
    <property type="match status" value="1"/>
</dbReference>
<keyword evidence="1" id="KW-1133">Transmembrane helix</keyword>
<dbReference type="EMBL" id="HBIX01003899">
    <property type="protein sequence ID" value="CAE0710303.1"/>
    <property type="molecule type" value="Transcribed_RNA"/>
</dbReference>
<dbReference type="InterPro" id="IPR051961">
    <property type="entry name" value="Fungal_Metabolite_Diox"/>
</dbReference>
<keyword evidence="1" id="KW-0812">Transmembrane</keyword>
<feature type="transmembrane region" description="Helical" evidence="1">
    <location>
        <begin position="63"/>
        <end position="83"/>
    </location>
</feature>
<protein>
    <submittedName>
        <fullName evidence="2">Uncharacterized protein</fullName>
    </submittedName>
</protein>
<dbReference type="Gene3D" id="2.60.120.620">
    <property type="entry name" value="q2cbj1_9rhob like domain"/>
    <property type="match status" value="1"/>
</dbReference>
<gene>
    <name evidence="2" type="ORF">PAUS00366_LOCUS3030</name>
</gene>
<accession>A0A7S4EG48</accession>
<keyword evidence="1" id="KW-0472">Membrane</keyword>
<organism evidence="2">
    <name type="scientific">Pseudo-nitzschia australis</name>
    <dbReference type="NCBI Taxonomy" id="44445"/>
    <lineage>
        <taxon>Eukaryota</taxon>
        <taxon>Sar</taxon>
        <taxon>Stramenopiles</taxon>
        <taxon>Ochrophyta</taxon>
        <taxon>Bacillariophyta</taxon>
        <taxon>Bacillariophyceae</taxon>
        <taxon>Bacillariophycidae</taxon>
        <taxon>Bacillariales</taxon>
        <taxon>Bacillariaceae</taxon>
        <taxon>Pseudo-nitzschia</taxon>
    </lineage>
</organism>
<feature type="transmembrane region" description="Helical" evidence="1">
    <location>
        <begin position="477"/>
        <end position="496"/>
    </location>
</feature>
<evidence type="ECO:0000256" key="1">
    <source>
        <dbReference type="SAM" id="Phobius"/>
    </source>
</evidence>
<evidence type="ECO:0000313" key="2">
    <source>
        <dbReference type="EMBL" id="CAE0710303.1"/>
    </source>
</evidence>
<feature type="transmembrane region" description="Helical" evidence="1">
    <location>
        <begin position="517"/>
        <end position="536"/>
    </location>
</feature>
<sequence length="836" mass="94888">MTGKTETSTTTAFSINISADPFGRGSKKDGVVEKDEKVRPGRMNTFLSRSCATIQLICSILRVILLDFPLFVLFAAFVFSVVVHKLHDDYLHPQLQLMLFKPENRQFTDTTYYHRVCDPDDFTTDSVEDLMIGDDFSTEDSAEHMLTHGVSVYPDLLTNETATELRDWISRENYMRESWSVIESQNRFTWGIDVNKHPKLQTFFQELAANDKFRNGLEAIVGPDPAIIEFTAITSSYGALDQHMHADVTTTGSATKYARSFVPSYSLFVPLQDTTYEMGATHVCPGTHQCSEADDVCEEYGSLAVSGEGEGAIWSMGDGALLNQQTYHKGMGFTQKGAQDRVVLIATFAPRPNHRNGLETRQIGQGGSYSLLWHQWGHTFSDFVNADKRMTEPQKTLRSLGVIKGNGWNYLTTISMRMANEDTEMRPEHLEELLEEEDGLWFLPRAWQDNINEISDISEWHGFAVGLVKRMESKFRGFYLIGLGLYVSILSFLVMIQYAFGIGKISRQSKLSSGLRFFCRIFVTHGVVVIVAWFALKTVEDSNWAKSIRNRKLYRIPVADVDDPAPSTIPHKTDILFVPHYTSDYLASYARVVDVVHPGNLYWKTITKYHAGSYDNLPLGVKKAFCASLLTEITTERRFLKQDMERFWTEVLDPHELITACHRELTTAFDPLLETMIRQIASLQSETTFGKFRETIMQKNIMPDYLRSWDSRMFERTSKKTLPTQAFVTKTEYTANTTNFDKGIYSLTRIKKASSIALRSRTLPPQPARAEPEDGVWIKEGDRVEGLFRCESEGKWFPGTITAAIPNEGTYDILYDDGDTDEGLSNDCFERLPVDS</sequence>
<reference evidence="2" key="1">
    <citation type="submission" date="2021-01" db="EMBL/GenBank/DDBJ databases">
        <authorList>
            <person name="Corre E."/>
            <person name="Pelletier E."/>
            <person name="Niang G."/>
            <person name="Scheremetjew M."/>
            <person name="Finn R."/>
            <person name="Kale V."/>
            <person name="Holt S."/>
            <person name="Cochrane G."/>
            <person name="Meng A."/>
            <person name="Brown T."/>
            <person name="Cohen L."/>
        </authorList>
    </citation>
    <scope>NUCLEOTIDE SEQUENCE</scope>
    <source>
        <strain evidence="2">10249 10 AB</strain>
    </source>
</reference>
<dbReference type="Gene3D" id="2.30.30.140">
    <property type="match status" value="1"/>
</dbReference>
<dbReference type="AlphaFoldDB" id="A0A7S4EG48"/>
<dbReference type="SUPFAM" id="SSF51197">
    <property type="entry name" value="Clavaminate synthase-like"/>
    <property type="match status" value="1"/>
</dbReference>
<name>A0A7S4EG48_9STRA</name>
<dbReference type="PANTHER" id="PTHR37563">
    <property type="entry name" value="PHYTANOYL-COA DIOXYGENASE FAMILY PROTEIN (AFU_ORTHOLOGUE AFUA_2G03330)"/>
    <property type="match status" value="1"/>
</dbReference>
<proteinExistence type="predicted"/>
<dbReference type="PANTHER" id="PTHR37563:SF2">
    <property type="entry name" value="PHYTANOYL-COA DIOXYGENASE FAMILY PROTEIN (AFU_ORTHOLOGUE AFUA_2G03330)"/>
    <property type="match status" value="1"/>
</dbReference>